<dbReference type="PANTHER" id="PTHR11266:SF17">
    <property type="entry name" value="PROTEIN MPV17"/>
    <property type="match status" value="1"/>
</dbReference>
<comment type="subcellular location">
    <subcellularLocation>
        <location evidence="1">Membrane</location>
        <topology evidence="1">Multi-pass membrane protein</topology>
    </subcellularLocation>
</comment>
<name>A0A914ERX7_9BILA</name>
<feature type="transmembrane region" description="Helical" evidence="7">
    <location>
        <begin position="37"/>
        <end position="57"/>
    </location>
</feature>
<accession>A0A914ERX7</accession>
<keyword evidence="4 7" id="KW-1133">Transmembrane helix</keyword>
<evidence type="ECO:0000256" key="3">
    <source>
        <dbReference type="ARBA" id="ARBA00022692"/>
    </source>
</evidence>
<dbReference type="AlphaFoldDB" id="A0A914ERX7"/>
<evidence type="ECO:0000313" key="8">
    <source>
        <dbReference type="Proteomes" id="UP000887540"/>
    </source>
</evidence>
<dbReference type="WBParaSite" id="ACRNAN_scaffold976.g22781.t1">
    <property type="protein sequence ID" value="ACRNAN_scaffold976.g22781.t1"/>
    <property type="gene ID" value="ACRNAN_scaffold976.g22781"/>
</dbReference>
<reference evidence="9" key="1">
    <citation type="submission" date="2022-11" db="UniProtKB">
        <authorList>
            <consortium name="WormBaseParasite"/>
        </authorList>
    </citation>
    <scope>IDENTIFICATION</scope>
</reference>
<dbReference type="InterPro" id="IPR007248">
    <property type="entry name" value="Mpv17_PMP22"/>
</dbReference>
<evidence type="ECO:0000256" key="1">
    <source>
        <dbReference type="ARBA" id="ARBA00004141"/>
    </source>
</evidence>
<dbReference type="GO" id="GO:0016020">
    <property type="term" value="C:membrane"/>
    <property type="evidence" value="ECO:0007669"/>
    <property type="project" value="UniProtKB-SubCell"/>
</dbReference>
<protein>
    <recommendedName>
        <fullName evidence="6">Mitochondrial inner membrane protein Mpv17</fullName>
    </recommendedName>
</protein>
<organism evidence="8 9">
    <name type="scientific">Acrobeloides nanus</name>
    <dbReference type="NCBI Taxonomy" id="290746"/>
    <lineage>
        <taxon>Eukaryota</taxon>
        <taxon>Metazoa</taxon>
        <taxon>Ecdysozoa</taxon>
        <taxon>Nematoda</taxon>
        <taxon>Chromadorea</taxon>
        <taxon>Rhabditida</taxon>
        <taxon>Tylenchina</taxon>
        <taxon>Cephalobomorpha</taxon>
        <taxon>Cephaloboidea</taxon>
        <taxon>Cephalobidae</taxon>
        <taxon>Acrobeloides</taxon>
    </lineage>
</organism>
<keyword evidence="8" id="KW-1185">Reference proteome</keyword>
<evidence type="ECO:0000256" key="5">
    <source>
        <dbReference type="ARBA" id="ARBA00023136"/>
    </source>
</evidence>
<dbReference type="Proteomes" id="UP000887540">
    <property type="component" value="Unplaced"/>
</dbReference>
<evidence type="ECO:0000313" key="9">
    <source>
        <dbReference type="WBParaSite" id="ACRNAN_scaffold976.g22781.t1"/>
    </source>
</evidence>
<evidence type="ECO:0000256" key="6">
    <source>
        <dbReference type="ARBA" id="ARBA00049743"/>
    </source>
</evidence>
<feature type="transmembrane region" description="Helical" evidence="7">
    <location>
        <begin position="94"/>
        <end position="112"/>
    </location>
</feature>
<evidence type="ECO:0000256" key="4">
    <source>
        <dbReference type="ARBA" id="ARBA00022989"/>
    </source>
</evidence>
<proteinExistence type="inferred from homology"/>
<keyword evidence="3 7" id="KW-0812">Transmembrane</keyword>
<evidence type="ECO:0000256" key="2">
    <source>
        <dbReference type="ARBA" id="ARBA00006824"/>
    </source>
</evidence>
<dbReference type="Pfam" id="PF04117">
    <property type="entry name" value="Mpv17_PMP22"/>
    <property type="match status" value="1"/>
</dbReference>
<sequence length="125" mass="14350">MGLVFMAPLQYNWIKLLNRIRGSGFNVGLKRMLVDQIFGAPIFTSYFFVMMGLLEGLKLNKSISRAKNVVGPVLLTNYKIWPIVQLVNLSLVPLHFRLVVLQTVALFWNMYISYMNSTANHVQEK</sequence>
<dbReference type="PANTHER" id="PTHR11266">
    <property type="entry name" value="PEROXISOMAL MEMBRANE PROTEIN 2, PXMP2 MPV17"/>
    <property type="match status" value="1"/>
</dbReference>
<dbReference type="GO" id="GO:0005739">
    <property type="term" value="C:mitochondrion"/>
    <property type="evidence" value="ECO:0007669"/>
    <property type="project" value="TreeGrafter"/>
</dbReference>
<evidence type="ECO:0000256" key="7">
    <source>
        <dbReference type="RuleBase" id="RU363053"/>
    </source>
</evidence>
<keyword evidence="5 7" id="KW-0472">Membrane</keyword>
<comment type="similarity">
    <text evidence="2 7">Belongs to the peroxisomal membrane protein PXMP2/4 family.</text>
</comment>